<dbReference type="InterPro" id="IPR000515">
    <property type="entry name" value="MetI-like"/>
</dbReference>
<feature type="transmembrane region" description="Helical" evidence="5">
    <location>
        <begin position="104"/>
        <end position="130"/>
    </location>
</feature>
<keyword evidence="3 5" id="KW-1133">Transmembrane helix</keyword>
<dbReference type="CDD" id="cd06261">
    <property type="entry name" value="TM_PBP2"/>
    <property type="match status" value="1"/>
</dbReference>
<evidence type="ECO:0000313" key="8">
    <source>
        <dbReference type="Proteomes" id="UP000292580"/>
    </source>
</evidence>
<dbReference type="PROSITE" id="PS50928">
    <property type="entry name" value="ABC_TM1"/>
    <property type="match status" value="1"/>
</dbReference>
<dbReference type="Gene3D" id="1.10.3720.10">
    <property type="entry name" value="MetI-like"/>
    <property type="match status" value="1"/>
</dbReference>
<feature type="transmembrane region" description="Helical" evidence="5">
    <location>
        <begin position="37"/>
        <end position="60"/>
    </location>
</feature>
<dbReference type="InterPro" id="IPR035906">
    <property type="entry name" value="MetI-like_sf"/>
</dbReference>
<dbReference type="AlphaFoldDB" id="A0A483CR74"/>
<evidence type="ECO:0000256" key="5">
    <source>
        <dbReference type="SAM" id="Phobius"/>
    </source>
</evidence>
<keyword evidence="8" id="KW-1185">Reference proteome</keyword>
<dbReference type="PANTHER" id="PTHR43632:SF1">
    <property type="entry name" value="PERMEASE COMPONENT OF TUNGSTATE ABC TRANSPORTER"/>
    <property type="match status" value="1"/>
</dbReference>
<evidence type="ECO:0000256" key="4">
    <source>
        <dbReference type="ARBA" id="ARBA00023136"/>
    </source>
</evidence>
<evidence type="ECO:0000256" key="1">
    <source>
        <dbReference type="ARBA" id="ARBA00004141"/>
    </source>
</evidence>
<dbReference type="GO" id="GO:0016020">
    <property type="term" value="C:membrane"/>
    <property type="evidence" value="ECO:0007669"/>
    <property type="project" value="UniProtKB-SubCell"/>
</dbReference>
<reference evidence="7 8" key="1">
    <citation type="submission" date="2017-11" db="EMBL/GenBank/DDBJ databases">
        <title>Isolation and Characterization of Methanofollis Species from Methane Seep Offshore SW Taiwan.</title>
        <authorList>
            <person name="Teng N.-H."/>
            <person name="Lai M.-C."/>
            <person name="Chen S.-C."/>
        </authorList>
    </citation>
    <scope>NUCLEOTIDE SEQUENCE [LARGE SCALE GENOMIC DNA]</scope>
    <source>
        <strain evidence="7 8">FWC-SCC2</strain>
    </source>
</reference>
<feature type="transmembrane region" description="Helical" evidence="5">
    <location>
        <begin position="213"/>
        <end position="237"/>
    </location>
</feature>
<dbReference type="RefSeq" id="WP_130647548.1">
    <property type="nucleotide sequence ID" value="NZ_PGCL01000005.1"/>
</dbReference>
<sequence>MVDSLSGLEPIGEGLVQAFYLIVSLDPTIIDITLRSLLITFSAVIIGSLISLPLGALISFNDFPGKKTVINLIQTLYAIPTVVVGLVVFMFLRRIGPFGFLDLLFTPGGMIIGQTILVLPIITGLTISALSGLDTTIRDTIISLGATSLQFFLSVMKEVRFAIFAAIALAFGRAISEVGAAIIIGGNIQTGTFWGSTRILTTAITLETGKGDIALSIALGIILLCIALIVNSLMTIVQQR</sequence>
<protein>
    <submittedName>
        <fullName evidence="7">ABC transporter permease</fullName>
    </submittedName>
</protein>
<dbReference type="PANTHER" id="PTHR43632">
    <property type="entry name" value="PERMEASE COMPONENT OF TUNGSTATE ABC TRANSPORTER"/>
    <property type="match status" value="1"/>
</dbReference>
<feature type="domain" description="ABC transmembrane type-1" evidence="6">
    <location>
        <begin position="33"/>
        <end position="234"/>
    </location>
</feature>
<dbReference type="EMBL" id="PGCL01000005">
    <property type="protein sequence ID" value="TAJ43569.1"/>
    <property type="molecule type" value="Genomic_DNA"/>
</dbReference>
<proteinExistence type="predicted"/>
<dbReference type="OrthoDB" id="94632at2157"/>
<dbReference type="NCBIfam" id="NF038017">
    <property type="entry name" value="ABC_perm1"/>
    <property type="match status" value="1"/>
</dbReference>
<dbReference type="InterPro" id="IPR049783">
    <property type="entry name" value="ABC_perm_TupB-like"/>
</dbReference>
<evidence type="ECO:0000256" key="2">
    <source>
        <dbReference type="ARBA" id="ARBA00022692"/>
    </source>
</evidence>
<name>A0A483CR74_9EURY</name>
<dbReference type="GO" id="GO:0055085">
    <property type="term" value="P:transmembrane transport"/>
    <property type="evidence" value="ECO:0007669"/>
    <property type="project" value="InterPro"/>
</dbReference>
<organism evidence="7 8">
    <name type="scientific">Methanofollis fontis</name>
    <dbReference type="NCBI Taxonomy" id="2052832"/>
    <lineage>
        <taxon>Archaea</taxon>
        <taxon>Methanobacteriati</taxon>
        <taxon>Methanobacteriota</taxon>
        <taxon>Stenosarchaea group</taxon>
        <taxon>Methanomicrobia</taxon>
        <taxon>Methanomicrobiales</taxon>
        <taxon>Methanomicrobiaceae</taxon>
        <taxon>Methanofollis</taxon>
    </lineage>
</organism>
<comment type="subcellular location">
    <subcellularLocation>
        <location evidence="1">Membrane</location>
        <topology evidence="1">Multi-pass membrane protein</topology>
    </subcellularLocation>
</comment>
<feature type="transmembrane region" description="Helical" evidence="5">
    <location>
        <begin position="162"/>
        <end position="184"/>
    </location>
</feature>
<accession>A0A483CR74</accession>
<gene>
    <name evidence="7" type="ORF">CUJ86_10595</name>
</gene>
<evidence type="ECO:0000259" key="6">
    <source>
        <dbReference type="PROSITE" id="PS50928"/>
    </source>
</evidence>
<keyword evidence="2 5" id="KW-0812">Transmembrane</keyword>
<evidence type="ECO:0000313" key="7">
    <source>
        <dbReference type="EMBL" id="TAJ43569.1"/>
    </source>
</evidence>
<dbReference type="SUPFAM" id="SSF161098">
    <property type="entry name" value="MetI-like"/>
    <property type="match status" value="1"/>
</dbReference>
<comment type="caution">
    <text evidence="7">The sequence shown here is derived from an EMBL/GenBank/DDBJ whole genome shotgun (WGS) entry which is preliminary data.</text>
</comment>
<keyword evidence="4 5" id="KW-0472">Membrane</keyword>
<feature type="transmembrane region" description="Helical" evidence="5">
    <location>
        <begin position="72"/>
        <end position="92"/>
    </location>
</feature>
<evidence type="ECO:0000256" key="3">
    <source>
        <dbReference type="ARBA" id="ARBA00022989"/>
    </source>
</evidence>
<dbReference type="Proteomes" id="UP000292580">
    <property type="component" value="Unassembled WGS sequence"/>
</dbReference>